<dbReference type="EMBL" id="JACDTY010000009">
    <property type="protein sequence ID" value="MBA1142321.1"/>
    <property type="molecule type" value="Genomic_DNA"/>
</dbReference>
<keyword evidence="1" id="KW-0560">Oxidoreductase</keyword>
<protein>
    <submittedName>
        <fullName evidence="3">FAD-binding oxidoreductase</fullName>
    </submittedName>
</protein>
<gene>
    <name evidence="3" type="ORF">H0241_18890</name>
</gene>
<dbReference type="GO" id="GO:0016491">
    <property type="term" value="F:oxidoreductase activity"/>
    <property type="evidence" value="ECO:0007669"/>
    <property type="project" value="UniProtKB-KW"/>
</dbReference>
<keyword evidence="4" id="KW-1185">Reference proteome</keyword>
<name>A0A838B8M1_9HYPH</name>
<dbReference type="PANTHER" id="PTHR13847:SF287">
    <property type="entry name" value="FAD-DEPENDENT OXIDOREDUCTASE DOMAIN-CONTAINING PROTEIN 1"/>
    <property type="match status" value="1"/>
</dbReference>
<proteinExistence type="predicted"/>
<dbReference type="SUPFAM" id="SSF51905">
    <property type="entry name" value="FAD/NAD(P)-binding domain"/>
    <property type="match status" value="1"/>
</dbReference>
<accession>A0A838B8M1</accession>
<dbReference type="InterPro" id="IPR006076">
    <property type="entry name" value="FAD-dep_OxRdtase"/>
</dbReference>
<sequence length="419" mass="45204">MDTRDVVIVGGGIFGCAIAWHLQERGVTDISLIERDGLFSGTSSAAAGFISIWAVSAATQGAEEARLERYGLEFYAALHARNEIDFRQNGLLWVAGNEVSWSHMQSMVAHPEEPSTHRLDPVQVQEITGGVVPAGRILGGVLQPTAGQLSASKVGPAMAEELSRGGLRVDAHCSVLSLVVRQGRVVGVETSVGYIATERVVIAAGAWSNALLEPHGIYLPMVPHVATRLMTRPLEIPVSMPALFLTGIAPDGQSGNVLWVRQHEGGLVFGGMYTAYPRDMFVETTVPTRFDDVPIDGALEVQRRADLAVPMLPAFSRRSGLKVKQGAPLYTPDRRLLAGAVPGIDGLYVASGDNEFGMTHGPGLGRAMAEHITGHAGQPWVGLEQWRMDRFGKRYRNAAQVQHDVEKMLRESNDGFTLT</sequence>
<dbReference type="PROSITE" id="PS51257">
    <property type="entry name" value="PROKAR_LIPOPROTEIN"/>
    <property type="match status" value="1"/>
</dbReference>
<organism evidence="3 4">
    <name type="scientific">Mesorhizobium neociceri</name>
    <dbReference type="NCBI Taxonomy" id="1307853"/>
    <lineage>
        <taxon>Bacteria</taxon>
        <taxon>Pseudomonadati</taxon>
        <taxon>Pseudomonadota</taxon>
        <taxon>Alphaproteobacteria</taxon>
        <taxon>Hyphomicrobiales</taxon>
        <taxon>Phyllobacteriaceae</taxon>
        <taxon>Mesorhizobium</taxon>
    </lineage>
</organism>
<evidence type="ECO:0000256" key="1">
    <source>
        <dbReference type="ARBA" id="ARBA00023002"/>
    </source>
</evidence>
<dbReference type="RefSeq" id="WP_181059160.1">
    <property type="nucleotide sequence ID" value="NZ_JACDTY010000009.1"/>
</dbReference>
<dbReference type="Proteomes" id="UP000558284">
    <property type="component" value="Unassembled WGS sequence"/>
</dbReference>
<dbReference type="InterPro" id="IPR036188">
    <property type="entry name" value="FAD/NAD-bd_sf"/>
</dbReference>
<dbReference type="Pfam" id="PF01266">
    <property type="entry name" value="DAO"/>
    <property type="match status" value="1"/>
</dbReference>
<comment type="caution">
    <text evidence="3">The sequence shown here is derived from an EMBL/GenBank/DDBJ whole genome shotgun (WGS) entry which is preliminary data.</text>
</comment>
<dbReference type="Gene3D" id="3.50.50.60">
    <property type="entry name" value="FAD/NAD(P)-binding domain"/>
    <property type="match status" value="1"/>
</dbReference>
<reference evidence="3 4" key="1">
    <citation type="submission" date="2020-07" db="EMBL/GenBank/DDBJ databases">
        <title>Definition of the novel symbiovar canariense within Mesorhizobium novociceri, a new species of genus Mesorhizobium nodulating Cicer canariense in the Caldera de Taburiente National Park (La Palma, Canary Islands).</title>
        <authorList>
            <person name="Leon-Barrios M."/>
            <person name="Perez-Yepez J."/>
            <person name="Flores-Felix J.D."/>
            <person name="Ramirez-Baena M.H."/>
            <person name="Pulido-Suarez L."/>
            <person name="Igual J.M."/>
            <person name="Velazquez E."/>
            <person name="Peix A."/>
        </authorList>
    </citation>
    <scope>NUCLEOTIDE SEQUENCE [LARGE SCALE GENOMIC DNA]</scope>
    <source>
        <strain evidence="3 4">CCANP35</strain>
    </source>
</reference>
<dbReference type="PANTHER" id="PTHR13847">
    <property type="entry name" value="SARCOSINE DEHYDROGENASE-RELATED"/>
    <property type="match status" value="1"/>
</dbReference>
<evidence type="ECO:0000313" key="3">
    <source>
        <dbReference type="EMBL" id="MBA1142321.1"/>
    </source>
</evidence>
<dbReference type="GO" id="GO:0005737">
    <property type="term" value="C:cytoplasm"/>
    <property type="evidence" value="ECO:0007669"/>
    <property type="project" value="TreeGrafter"/>
</dbReference>
<dbReference type="Gene3D" id="3.30.9.10">
    <property type="entry name" value="D-Amino Acid Oxidase, subunit A, domain 2"/>
    <property type="match status" value="1"/>
</dbReference>
<dbReference type="AlphaFoldDB" id="A0A838B8M1"/>
<feature type="domain" description="FAD dependent oxidoreductase" evidence="2">
    <location>
        <begin position="5"/>
        <end position="370"/>
    </location>
</feature>
<evidence type="ECO:0000259" key="2">
    <source>
        <dbReference type="Pfam" id="PF01266"/>
    </source>
</evidence>
<evidence type="ECO:0000313" key="4">
    <source>
        <dbReference type="Proteomes" id="UP000558284"/>
    </source>
</evidence>